<evidence type="ECO:0000259" key="7">
    <source>
        <dbReference type="Pfam" id="PF00460"/>
    </source>
</evidence>
<keyword evidence="8" id="KW-0282">Flagellum</keyword>
<evidence type="ECO:0000256" key="2">
    <source>
        <dbReference type="ARBA" id="ARBA00009677"/>
    </source>
</evidence>
<evidence type="ECO:0000256" key="5">
    <source>
        <dbReference type="ARBA" id="ARBA00024934"/>
    </source>
</evidence>
<keyword evidence="8" id="KW-0969">Cilium</keyword>
<evidence type="ECO:0000256" key="4">
    <source>
        <dbReference type="ARBA" id="ARBA00023143"/>
    </source>
</evidence>
<dbReference type="PANTHER" id="PTHR30435:SF12">
    <property type="entry name" value="FLAGELLAR BASAL BODY ROD PROTEIN FLGB"/>
    <property type="match status" value="1"/>
</dbReference>
<sequence length="131" mass="14724">MQLFGSTFHTLENSMNYASKKNQVISNNIANVDTPGFKAKEVVFEDILKEKMGPSLQTKRTQEQHIPFTGLEQKGYNVVSNNSTAYNHNGNNVDVDKEMSDLAKNQIYYQALVDRLNGKFTSMESVLKGAK</sequence>
<evidence type="ECO:0000313" key="9">
    <source>
        <dbReference type="Proteomes" id="UP001589836"/>
    </source>
</evidence>
<comment type="similarity">
    <text evidence="2 6">Belongs to the flagella basal body rod proteins family.</text>
</comment>
<comment type="subunit">
    <text evidence="6">The basal body constitutes a major portion of the flagellar organelle and consists of a number of rings mounted on a central rod.</text>
</comment>
<dbReference type="Pfam" id="PF00460">
    <property type="entry name" value="Flg_bb_rod"/>
    <property type="match status" value="1"/>
</dbReference>
<dbReference type="Proteomes" id="UP001589836">
    <property type="component" value="Unassembled WGS sequence"/>
</dbReference>
<proteinExistence type="inferred from homology"/>
<accession>A0ABV6LP95</accession>
<protein>
    <recommendedName>
        <fullName evidence="3 6">Flagellar basal body rod protein FlgB</fullName>
    </recommendedName>
</protein>
<evidence type="ECO:0000256" key="6">
    <source>
        <dbReference type="PIRNR" id="PIRNR002889"/>
    </source>
</evidence>
<dbReference type="InterPro" id="IPR006300">
    <property type="entry name" value="FlgB"/>
</dbReference>
<dbReference type="RefSeq" id="WP_377347776.1">
    <property type="nucleotide sequence ID" value="NZ_JBHLTP010000009.1"/>
</dbReference>
<reference evidence="8 9" key="1">
    <citation type="submission" date="2024-09" db="EMBL/GenBank/DDBJ databases">
        <authorList>
            <person name="Sun Q."/>
            <person name="Mori K."/>
        </authorList>
    </citation>
    <scope>NUCLEOTIDE SEQUENCE [LARGE SCALE GENOMIC DNA]</scope>
    <source>
        <strain evidence="8 9">NCAIM B.02529</strain>
    </source>
</reference>
<comment type="function">
    <text evidence="5 6">Structural component of flagellum, the bacterial motility apparatus. Part of the rod structure of flagellar basal body.</text>
</comment>
<feature type="domain" description="Flagellar basal body rod protein N-terminal" evidence="7">
    <location>
        <begin position="10"/>
        <end position="38"/>
    </location>
</feature>
<keyword evidence="8" id="KW-0966">Cell projection</keyword>
<gene>
    <name evidence="8" type="primary">flgB</name>
    <name evidence="8" type="ORF">ACFFGV_11215</name>
</gene>
<dbReference type="InterPro" id="IPR001444">
    <property type="entry name" value="Flag_bb_rod_N"/>
</dbReference>
<dbReference type="PIRSF" id="PIRSF002889">
    <property type="entry name" value="Rod_FlgB"/>
    <property type="match status" value="1"/>
</dbReference>
<comment type="caution">
    <text evidence="8">The sequence shown here is derived from an EMBL/GenBank/DDBJ whole genome shotgun (WGS) entry which is preliminary data.</text>
</comment>
<name>A0ABV6LP95_9BACI</name>
<evidence type="ECO:0000313" key="8">
    <source>
        <dbReference type="EMBL" id="MFC0524132.1"/>
    </source>
</evidence>
<dbReference type="EMBL" id="JBHLTP010000009">
    <property type="protein sequence ID" value="MFC0524132.1"/>
    <property type="molecule type" value="Genomic_DNA"/>
</dbReference>
<comment type="subcellular location">
    <subcellularLocation>
        <location evidence="1 6">Bacterial flagellum basal body</location>
    </subcellularLocation>
</comment>
<keyword evidence="4 6" id="KW-0975">Bacterial flagellum</keyword>
<dbReference type="NCBIfam" id="TIGR01396">
    <property type="entry name" value="FlgB"/>
    <property type="match status" value="1"/>
</dbReference>
<keyword evidence="9" id="KW-1185">Reference proteome</keyword>
<evidence type="ECO:0000256" key="3">
    <source>
        <dbReference type="ARBA" id="ARBA00014376"/>
    </source>
</evidence>
<evidence type="ECO:0000256" key="1">
    <source>
        <dbReference type="ARBA" id="ARBA00004117"/>
    </source>
</evidence>
<dbReference type="PANTHER" id="PTHR30435">
    <property type="entry name" value="FLAGELLAR PROTEIN"/>
    <property type="match status" value="1"/>
</dbReference>
<organism evidence="8 9">
    <name type="scientific">Pontibacillus salicampi</name>
    <dbReference type="NCBI Taxonomy" id="1449801"/>
    <lineage>
        <taxon>Bacteria</taxon>
        <taxon>Bacillati</taxon>
        <taxon>Bacillota</taxon>
        <taxon>Bacilli</taxon>
        <taxon>Bacillales</taxon>
        <taxon>Bacillaceae</taxon>
        <taxon>Pontibacillus</taxon>
    </lineage>
</organism>